<proteinExistence type="predicted"/>
<comment type="caution">
    <text evidence="1">The sequence shown here is derived from an EMBL/GenBank/DDBJ whole genome shotgun (WGS) entry which is preliminary data.</text>
</comment>
<evidence type="ECO:0000313" key="1">
    <source>
        <dbReference type="EMBL" id="GMG98300.1"/>
    </source>
</evidence>
<accession>A0AAD3P2P9</accession>
<dbReference type="Proteomes" id="UP001279734">
    <property type="component" value="Unassembled WGS sequence"/>
</dbReference>
<dbReference type="PANTHER" id="PTHR36077">
    <property type="entry name" value="BNAA02G07370D PROTEIN"/>
    <property type="match status" value="1"/>
</dbReference>
<name>A0AAD3P2P9_NEPGR</name>
<keyword evidence="2" id="KW-1185">Reference proteome</keyword>
<dbReference type="PANTHER" id="PTHR36077:SF1">
    <property type="entry name" value="HOMEOBOX PROSPERO PROTEIN"/>
    <property type="match status" value="1"/>
</dbReference>
<reference evidence="1" key="1">
    <citation type="submission" date="2023-05" db="EMBL/GenBank/DDBJ databases">
        <title>Nepenthes gracilis genome sequencing.</title>
        <authorList>
            <person name="Fukushima K."/>
        </authorList>
    </citation>
    <scope>NUCLEOTIDE SEQUENCE</scope>
    <source>
        <strain evidence="1">SING2019-196</strain>
    </source>
</reference>
<protein>
    <submittedName>
        <fullName evidence="1">Uncharacterized protein</fullName>
    </submittedName>
</protein>
<evidence type="ECO:0000313" key="2">
    <source>
        <dbReference type="Proteomes" id="UP001279734"/>
    </source>
</evidence>
<organism evidence="1 2">
    <name type="scientific">Nepenthes gracilis</name>
    <name type="common">Slender pitcher plant</name>
    <dbReference type="NCBI Taxonomy" id="150966"/>
    <lineage>
        <taxon>Eukaryota</taxon>
        <taxon>Viridiplantae</taxon>
        <taxon>Streptophyta</taxon>
        <taxon>Embryophyta</taxon>
        <taxon>Tracheophyta</taxon>
        <taxon>Spermatophyta</taxon>
        <taxon>Magnoliopsida</taxon>
        <taxon>eudicotyledons</taxon>
        <taxon>Gunneridae</taxon>
        <taxon>Pentapetalae</taxon>
        <taxon>Caryophyllales</taxon>
        <taxon>Nepenthaceae</taxon>
        <taxon>Nepenthes</taxon>
    </lineage>
</organism>
<dbReference type="EMBL" id="BSYO01000001">
    <property type="protein sequence ID" value="GMG98300.1"/>
    <property type="molecule type" value="Genomic_DNA"/>
</dbReference>
<sequence>MNQGGSLSPGPTSVSLWAPIRRALADSATRPTRREVSSGVLVRLCSCNHHLIQLITPTTKYGRNFKLFGIKWANALKSIGSVKEDYHFWLQVGKALICTFALLGAGWLYNETLPLGWWTLKPRPKDERELAHLYERREFPYPGDKEAMEEFIAKGDMIGTAVGPKGIIDPEKDSCNYQKTLHDMKFEQDAQKL</sequence>
<gene>
    <name evidence="1" type="ORF">Nepgr_000140</name>
</gene>
<dbReference type="AlphaFoldDB" id="A0AAD3P2P9"/>